<accession>A0A839ZZN6</accession>
<proteinExistence type="predicted"/>
<protein>
    <submittedName>
        <fullName evidence="1">Molybdopterin synthase sulfur carrier subunit</fullName>
    </submittedName>
</protein>
<evidence type="ECO:0000313" key="1">
    <source>
        <dbReference type="EMBL" id="MBB3890853.1"/>
    </source>
</evidence>
<dbReference type="InterPro" id="IPR016155">
    <property type="entry name" value="Mopterin_synth/thiamin_S_b"/>
</dbReference>
<name>A0A839ZZN6_9CAUL</name>
<dbReference type="Proteomes" id="UP000530564">
    <property type="component" value="Unassembled WGS sequence"/>
</dbReference>
<dbReference type="RefSeq" id="WP_183771289.1">
    <property type="nucleotide sequence ID" value="NZ_JACIDK010000002.1"/>
</dbReference>
<organism evidence="1 2">
    <name type="scientific">Phenylobacterium haematophilum</name>
    <dbReference type="NCBI Taxonomy" id="98513"/>
    <lineage>
        <taxon>Bacteria</taxon>
        <taxon>Pseudomonadati</taxon>
        <taxon>Pseudomonadota</taxon>
        <taxon>Alphaproteobacteria</taxon>
        <taxon>Caulobacterales</taxon>
        <taxon>Caulobacteraceae</taxon>
        <taxon>Phenylobacterium</taxon>
    </lineage>
</organism>
<dbReference type="SUPFAM" id="SSF54285">
    <property type="entry name" value="MoaD/ThiS"/>
    <property type="match status" value="1"/>
</dbReference>
<sequence>MARVLLFGRLSDVAGWRSRELEADSIAALTALLSDEDADLAEALARPGVQVALDQEIVRGDAALTARSEVAYLPPMSGG</sequence>
<dbReference type="AlphaFoldDB" id="A0A839ZZN6"/>
<evidence type="ECO:0000313" key="2">
    <source>
        <dbReference type="Proteomes" id="UP000530564"/>
    </source>
</evidence>
<dbReference type="Pfam" id="PF02597">
    <property type="entry name" value="ThiS"/>
    <property type="match status" value="1"/>
</dbReference>
<dbReference type="CDD" id="cd00754">
    <property type="entry name" value="Ubl_MoaD"/>
    <property type="match status" value="1"/>
</dbReference>
<gene>
    <name evidence="1" type="ORF">GGQ61_001570</name>
</gene>
<dbReference type="EMBL" id="JACIDK010000002">
    <property type="protein sequence ID" value="MBB3890853.1"/>
    <property type="molecule type" value="Genomic_DNA"/>
</dbReference>
<comment type="caution">
    <text evidence="1">The sequence shown here is derived from an EMBL/GenBank/DDBJ whole genome shotgun (WGS) entry which is preliminary data.</text>
</comment>
<reference evidence="1 2" key="1">
    <citation type="submission" date="2020-08" db="EMBL/GenBank/DDBJ databases">
        <title>Genomic Encyclopedia of Type Strains, Phase IV (KMG-IV): sequencing the most valuable type-strain genomes for metagenomic binning, comparative biology and taxonomic classification.</title>
        <authorList>
            <person name="Goeker M."/>
        </authorList>
    </citation>
    <scope>NUCLEOTIDE SEQUENCE [LARGE SCALE GENOMIC DNA]</scope>
    <source>
        <strain evidence="1 2">DSM 21793</strain>
    </source>
</reference>
<keyword evidence="2" id="KW-1185">Reference proteome</keyword>
<dbReference type="InterPro" id="IPR003749">
    <property type="entry name" value="ThiS/MoaD-like"/>
</dbReference>
<dbReference type="InterPro" id="IPR012675">
    <property type="entry name" value="Beta-grasp_dom_sf"/>
</dbReference>
<dbReference type="Gene3D" id="3.10.20.30">
    <property type="match status" value="1"/>
</dbReference>